<keyword evidence="3" id="KW-0001">2Fe-2S</keyword>
<dbReference type="Gene3D" id="3.10.20.30">
    <property type="match status" value="1"/>
</dbReference>
<feature type="domain" description="2Fe-2S ferredoxin-type" evidence="8">
    <location>
        <begin position="236"/>
        <end position="321"/>
    </location>
</feature>
<dbReference type="RefSeq" id="WP_326016108.1">
    <property type="nucleotide sequence ID" value="NZ_JAOZYC010000093.1"/>
</dbReference>
<sequence>MTGPTRAHPDSWHDTVVTAARLEAEGVISLTLAARDGGRLPSWEAGAHIDVRLPSGTVRQYSLCGDPGAADYTVAVLREANGRGGSAEIHDTALVGRTLPIRGPRNHFPLHAAEHYVFLAGGIGITPVLALAREAASRGASWELHYGGRSATSMALTREVRALGGDIHLVEGAPLDLAGIVSGTPAGTAVYACGPAGLLGAVREVCGDTGPTLYTEQFTADPNARPVSEETASQAFEVELARTGTTVTVEPGTSILDAVRTVNPDVLSSCEEGFCGTCETKVLAGQPVHADTILNEREREAGTSMMICVGSCASRRLVLDL</sequence>
<reference evidence="10 11" key="1">
    <citation type="submission" date="2022-10" db="EMBL/GenBank/DDBJ databases">
        <authorList>
            <person name="Xie J."/>
            <person name="Shen N."/>
        </authorList>
    </citation>
    <scope>NUCLEOTIDE SEQUENCE [LARGE SCALE GENOMIC DNA]</scope>
    <source>
        <strain evidence="10 11">YIM65594</strain>
    </source>
</reference>
<dbReference type="CDD" id="cd00207">
    <property type="entry name" value="fer2"/>
    <property type="match status" value="1"/>
</dbReference>
<dbReference type="InterPro" id="IPR036010">
    <property type="entry name" value="2Fe-2S_ferredoxin-like_sf"/>
</dbReference>
<dbReference type="SUPFAM" id="SSF54292">
    <property type="entry name" value="2Fe-2S ferredoxin-like"/>
    <property type="match status" value="1"/>
</dbReference>
<dbReference type="EMBL" id="JAOZYC010000093">
    <property type="protein sequence ID" value="MEB8338319.1"/>
    <property type="molecule type" value="Genomic_DNA"/>
</dbReference>
<evidence type="ECO:0000256" key="4">
    <source>
        <dbReference type="ARBA" id="ARBA00022723"/>
    </source>
</evidence>
<dbReference type="PANTHER" id="PTHR47354:SF1">
    <property type="entry name" value="CARNITINE MONOOXYGENASE REDUCTASE SUBUNIT"/>
    <property type="match status" value="1"/>
</dbReference>
<comment type="caution">
    <text evidence="10">The sequence shown here is derived from an EMBL/GenBank/DDBJ whole genome shotgun (WGS) entry which is preliminary data.</text>
</comment>
<evidence type="ECO:0000256" key="6">
    <source>
        <dbReference type="ARBA" id="ARBA00023004"/>
    </source>
</evidence>
<keyword evidence="7" id="KW-0411">Iron-sulfur</keyword>
<dbReference type="PRINTS" id="PR00409">
    <property type="entry name" value="PHDIOXRDTASE"/>
</dbReference>
<dbReference type="InterPro" id="IPR012675">
    <property type="entry name" value="Beta-grasp_dom_sf"/>
</dbReference>
<keyword evidence="5" id="KW-0560">Oxidoreductase</keyword>
<evidence type="ECO:0000313" key="10">
    <source>
        <dbReference type="EMBL" id="MEB8338319.1"/>
    </source>
</evidence>
<keyword evidence="11" id="KW-1185">Reference proteome</keyword>
<dbReference type="SUPFAM" id="SSF63380">
    <property type="entry name" value="Riboflavin synthase domain-like"/>
    <property type="match status" value="1"/>
</dbReference>
<name>A0ABU6F2U2_9ACTN</name>
<accession>A0ABU6F2U2</accession>
<protein>
    <submittedName>
        <fullName evidence="10">PDR/VanB family oxidoreductase</fullName>
    </submittedName>
</protein>
<keyword evidence="6" id="KW-0408">Iron</keyword>
<evidence type="ECO:0000256" key="3">
    <source>
        <dbReference type="ARBA" id="ARBA00022714"/>
    </source>
</evidence>
<gene>
    <name evidence="10" type="ORF">OKJ99_12515</name>
</gene>
<evidence type="ECO:0000256" key="5">
    <source>
        <dbReference type="ARBA" id="ARBA00023002"/>
    </source>
</evidence>
<dbReference type="PROSITE" id="PS51384">
    <property type="entry name" value="FAD_FR"/>
    <property type="match status" value="1"/>
</dbReference>
<keyword evidence="2" id="KW-0285">Flavoprotein</keyword>
<keyword evidence="4" id="KW-0479">Metal-binding</keyword>
<dbReference type="Gene3D" id="2.40.30.10">
    <property type="entry name" value="Translation factors"/>
    <property type="match status" value="1"/>
</dbReference>
<dbReference type="InterPro" id="IPR017938">
    <property type="entry name" value="Riboflavin_synthase-like_b-brl"/>
</dbReference>
<dbReference type="InterPro" id="IPR039261">
    <property type="entry name" value="FNR_nucleotide-bd"/>
</dbReference>
<dbReference type="CDD" id="cd06185">
    <property type="entry name" value="PDR_like"/>
    <property type="match status" value="1"/>
</dbReference>
<dbReference type="InterPro" id="IPR017927">
    <property type="entry name" value="FAD-bd_FR_type"/>
</dbReference>
<dbReference type="Proteomes" id="UP001354931">
    <property type="component" value="Unassembled WGS sequence"/>
</dbReference>
<dbReference type="Gene3D" id="3.40.50.80">
    <property type="entry name" value="Nucleotide-binding domain of ferredoxin-NADP reductase (FNR) module"/>
    <property type="match status" value="1"/>
</dbReference>
<dbReference type="InterPro" id="IPR006058">
    <property type="entry name" value="2Fe2S_fd_BS"/>
</dbReference>
<dbReference type="SUPFAM" id="SSF52343">
    <property type="entry name" value="Ferredoxin reductase-like, C-terminal NADP-linked domain"/>
    <property type="match status" value="1"/>
</dbReference>
<dbReference type="InterPro" id="IPR001041">
    <property type="entry name" value="2Fe-2S_ferredoxin-type"/>
</dbReference>
<dbReference type="PROSITE" id="PS00197">
    <property type="entry name" value="2FE2S_FER_1"/>
    <property type="match status" value="1"/>
</dbReference>
<comment type="cofactor">
    <cofactor evidence="1">
        <name>FAD</name>
        <dbReference type="ChEBI" id="CHEBI:57692"/>
    </cofactor>
</comment>
<dbReference type="Pfam" id="PF00111">
    <property type="entry name" value="Fer2"/>
    <property type="match status" value="1"/>
</dbReference>
<organism evidence="10 11">
    <name type="scientific">Streptomyces endophyticus</name>
    <dbReference type="NCBI Taxonomy" id="714166"/>
    <lineage>
        <taxon>Bacteria</taxon>
        <taxon>Bacillati</taxon>
        <taxon>Actinomycetota</taxon>
        <taxon>Actinomycetes</taxon>
        <taxon>Kitasatosporales</taxon>
        <taxon>Streptomycetaceae</taxon>
        <taxon>Streptomyces</taxon>
    </lineage>
</organism>
<dbReference type="InterPro" id="IPR050415">
    <property type="entry name" value="MRET"/>
</dbReference>
<evidence type="ECO:0000256" key="2">
    <source>
        <dbReference type="ARBA" id="ARBA00022630"/>
    </source>
</evidence>
<evidence type="ECO:0000256" key="1">
    <source>
        <dbReference type="ARBA" id="ARBA00001974"/>
    </source>
</evidence>
<dbReference type="PROSITE" id="PS51085">
    <property type="entry name" value="2FE2S_FER_2"/>
    <property type="match status" value="1"/>
</dbReference>
<proteinExistence type="predicted"/>
<evidence type="ECO:0000259" key="8">
    <source>
        <dbReference type="PROSITE" id="PS51085"/>
    </source>
</evidence>
<dbReference type="PANTHER" id="PTHR47354">
    <property type="entry name" value="NADH OXIDOREDUCTASE HCR"/>
    <property type="match status" value="1"/>
</dbReference>
<evidence type="ECO:0000259" key="9">
    <source>
        <dbReference type="PROSITE" id="PS51384"/>
    </source>
</evidence>
<evidence type="ECO:0000313" key="11">
    <source>
        <dbReference type="Proteomes" id="UP001354931"/>
    </source>
</evidence>
<evidence type="ECO:0000256" key="7">
    <source>
        <dbReference type="ARBA" id="ARBA00023014"/>
    </source>
</evidence>
<feature type="domain" description="FAD-binding FR-type" evidence="9">
    <location>
        <begin position="9"/>
        <end position="111"/>
    </location>
</feature>